<evidence type="ECO:0000256" key="5">
    <source>
        <dbReference type="SAM" id="MobiDB-lite"/>
    </source>
</evidence>
<reference evidence="7 8" key="1">
    <citation type="submission" date="2019-07" db="EMBL/GenBank/DDBJ databases">
        <title>Genome assembly of two rare yeast pathogens: Diutina rugosa and Trichomonascus ciferrii.</title>
        <authorList>
            <person name="Mixao V."/>
            <person name="Saus E."/>
            <person name="Hansen A."/>
            <person name="Lass-Flor C."/>
            <person name="Gabaldon T."/>
        </authorList>
    </citation>
    <scope>NUCLEOTIDE SEQUENCE [LARGE SCALE GENOMIC DNA]</scope>
    <source>
        <strain evidence="7 8">CBS 613</strain>
    </source>
</reference>
<dbReference type="GO" id="GO:0033309">
    <property type="term" value="C:SBF transcription complex"/>
    <property type="evidence" value="ECO:0007669"/>
    <property type="project" value="TreeGrafter"/>
</dbReference>
<evidence type="ECO:0000313" key="7">
    <source>
        <dbReference type="EMBL" id="KAA8896652.1"/>
    </source>
</evidence>
<dbReference type="PANTHER" id="PTHR43828">
    <property type="entry name" value="ASPARAGINASE"/>
    <property type="match status" value="1"/>
</dbReference>
<dbReference type="InterPro" id="IPR018004">
    <property type="entry name" value="KilA/APSES_HTH"/>
</dbReference>
<dbReference type="SMART" id="SM01252">
    <property type="entry name" value="KilA-N"/>
    <property type="match status" value="1"/>
</dbReference>
<dbReference type="VEuPathDB" id="FungiDB:DIURU_005664"/>
<feature type="repeat" description="ANK" evidence="3">
    <location>
        <begin position="379"/>
        <end position="411"/>
    </location>
</feature>
<gene>
    <name evidence="7" type="ORF">DIURU_005664</name>
</gene>
<accession>A0A642UCF2</accession>
<feature type="compositionally biased region" description="Low complexity" evidence="5">
    <location>
        <begin position="245"/>
        <end position="271"/>
    </location>
</feature>
<dbReference type="PANTHER" id="PTHR43828:SF7">
    <property type="entry name" value="REGULATORY PROTEIN SWI4"/>
    <property type="match status" value="1"/>
</dbReference>
<name>A0A642UCF2_DIURU</name>
<evidence type="ECO:0000256" key="1">
    <source>
        <dbReference type="ARBA" id="ARBA00022737"/>
    </source>
</evidence>
<evidence type="ECO:0000256" key="4">
    <source>
        <dbReference type="SAM" id="Coils"/>
    </source>
</evidence>
<feature type="region of interest" description="Disordered" evidence="5">
    <location>
        <begin position="91"/>
        <end position="333"/>
    </location>
</feature>
<dbReference type="Pfam" id="PF00023">
    <property type="entry name" value="Ank"/>
    <property type="match status" value="2"/>
</dbReference>
<feature type="region of interest" description="Disordered" evidence="5">
    <location>
        <begin position="640"/>
        <end position="734"/>
    </location>
</feature>
<feature type="region of interest" description="Disordered" evidence="5">
    <location>
        <begin position="604"/>
        <end position="628"/>
    </location>
</feature>
<organism evidence="7 8">
    <name type="scientific">Diutina rugosa</name>
    <name type="common">Yeast</name>
    <name type="synonym">Candida rugosa</name>
    <dbReference type="NCBI Taxonomy" id="5481"/>
    <lineage>
        <taxon>Eukaryota</taxon>
        <taxon>Fungi</taxon>
        <taxon>Dikarya</taxon>
        <taxon>Ascomycota</taxon>
        <taxon>Saccharomycotina</taxon>
        <taxon>Pichiomycetes</taxon>
        <taxon>Debaryomycetaceae</taxon>
        <taxon>Diutina</taxon>
    </lineage>
</organism>
<dbReference type="InterPro" id="IPR036770">
    <property type="entry name" value="Ankyrin_rpt-contain_sf"/>
</dbReference>
<dbReference type="PROSITE" id="PS50088">
    <property type="entry name" value="ANK_REPEAT"/>
    <property type="match status" value="2"/>
</dbReference>
<proteinExistence type="predicted"/>
<protein>
    <recommendedName>
        <fullName evidence="6">HTH APSES-type domain-containing protein</fullName>
    </recommendedName>
</protein>
<dbReference type="Gene3D" id="3.10.260.10">
    <property type="entry name" value="Transcription regulator HTH, APSES-type DNA-binding domain"/>
    <property type="match status" value="1"/>
</dbReference>
<feature type="compositionally biased region" description="Low complexity" evidence="5">
    <location>
        <begin position="195"/>
        <end position="211"/>
    </location>
</feature>
<comment type="caution">
    <text evidence="7">The sequence shown here is derived from an EMBL/GenBank/DDBJ whole genome shotgun (WGS) entry which is preliminary data.</text>
</comment>
<dbReference type="GO" id="GO:0003677">
    <property type="term" value="F:DNA binding"/>
    <property type="evidence" value="ECO:0007669"/>
    <property type="project" value="InterPro"/>
</dbReference>
<feature type="compositionally biased region" description="Low complexity" evidence="5">
    <location>
        <begin position="153"/>
        <end position="170"/>
    </location>
</feature>
<evidence type="ECO:0000259" key="6">
    <source>
        <dbReference type="PROSITE" id="PS51299"/>
    </source>
</evidence>
<dbReference type="InterPro" id="IPR003163">
    <property type="entry name" value="Tscrpt_reg_HTH_APSES-type"/>
</dbReference>
<feature type="coiled-coil region" evidence="4">
    <location>
        <begin position="815"/>
        <end position="842"/>
    </location>
</feature>
<dbReference type="SUPFAM" id="SSF48403">
    <property type="entry name" value="Ankyrin repeat"/>
    <property type="match status" value="1"/>
</dbReference>
<feature type="compositionally biased region" description="Pro residues" evidence="5">
    <location>
        <begin position="171"/>
        <end position="185"/>
    </location>
</feature>
<dbReference type="InterPro" id="IPR002110">
    <property type="entry name" value="Ankyrin_rpt"/>
</dbReference>
<feature type="compositionally biased region" description="Pro residues" evidence="5">
    <location>
        <begin position="275"/>
        <end position="284"/>
    </location>
</feature>
<dbReference type="Proteomes" id="UP000449547">
    <property type="component" value="Unassembled WGS sequence"/>
</dbReference>
<evidence type="ECO:0000256" key="2">
    <source>
        <dbReference type="ARBA" id="ARBA00023043"/>
    </source>
</evidence>
<evidence type="ECO:0000313" key="8">
    <source>
        <dbReference type="Proteomes" id="UP000449547"/>
    </source>
</evidence>
<feature type="compositionally biased region" description="Polar residues" evidence="5">
    <location>
        <begin position="288"/>
        <end position="308"/>
    </location>
</feature>
<dbReference type="PROSITE" id="PS51299">
    <property type="entry name" value="HTH_APSES"/>
    <property type="match status" value="1"/>
</dbReference>
<evidence type="ECO:0000256" key="3">
    <source>
        <dbReference type="PROSITE-ProRule" id="PRU00023"/>
    </source>
</evidence>
<feature type="compositionally biased region" description="Polar residues" evidence="5">
    <location>
        <begin position="604"/>
        <end position="620"/>
    </location>
</feature>
<dbReference type="SUPFAM" id="SSF54616">
    <property type="entry name" value="DNA-binding domain of Mlu1-box binding protein MBP1"/>
    <property type="match status" value="1"/>
</dbReference>
<dbReference type="Pfam" id="PF04383">
    <property type="entry name" value="KilA-N"/>
    <property type="match status" value="1"/>
</dbReference>
<dbReference type="GO" id="GO:0030907">
    <property type="term" value="C:MBF transcription complex"/>
    <property type="evidence" value="ECO:0007669"/>
    <property type="project" value="TreeGrafter"/>
</dbReference>
<feature type="compositionally biased region" description="Polar residues" evidence="5">
    <location>
        <begin position="131"/>
        <end position="152"/>
    </location>
</feature>
<dbReference type="InterPro" id="IPR036887">
    <property type="entry name" value="HTH_APSES_sf"/>
</dbReference>
<dbReference type="SMART" id="SM00248">
    <property type="entry name" value="ANK"/>
    <property type="match status" value="3"/>
</dbReference>
<keyword evidence="2 3" id="KW-0040">ANK repeat</keyword>
<dbReference type="AlphaFoldDB" id="A0A642UCF2"/>
<dbReference type="PROSITE" id="PS50297">
    <property type="entry name" value="ANK_REP_REGION"/>
    <property type="match status" value="2"/>
</dbReference>
<keyword evidence="8" id="KW-1185">Reference proteome</keyword>
<dbReference type="OrthoDB" id="6718656at2759"/>
<feature type="coiled-coil region" evidence="4">
    <location>
        <begin position="759"/>
        <end position="786"/>
    </location>
</feature>
<dbReference type="OMA" id="VDVYECY"/>
<keyword evidence="4" id="KW-0175">Coiled coil</keyword>
<dbReference type="RefSeq" id="XP_034009512.1">
    <property type="nucleotide sequence ID" value="XM_034158671.1"/>
</dbReference>
<dbReference type="EMBL" id="SWFT01000163">
    <property type="protein sequence ID" value="KAA8896652.1"/>
    <property type="molecule type" value="Genomic_DNA"/>
</dbReference>
<feature type="repeat" description="ANK" evidence="3">
    <location>
        <begin position="505"/>
        <end position="537"/>
    </location>
</feature>
<sequence>MNDSPIMRRCKDDWVNATQILKCCNFPKAKRTKILEKGVQTGRHEKVQGGFGRFQGTWIPLEDARNLAALYGVTADQAPVIFMDVSDPNLHIPAKQKTTGNKDPTPIKRKYTRRPKKSEETPTKKTRLDNGASQPPSAGQIPQFSPTQVPQFSPQMYISPQQQQQHQQQMGPPPGFPYKPQPPPVMGNVAISMSQQQEFMQRARMQQAQRQGVPQPHPHAGQNHPGAPLTPMANGPGHGQHPNSHTPQHMRQMQQQPPQYYTPQHAPQQQHMSQGPPPRMPPQFAPQSAPTQGFDSLSSQSANGTWSQDDLGAAPAKESDTSMSSQDDVKPPVFGLDIPEDSSYSAQLLKFFAEDDAEIPYFIHNPPYDFNINEPIDDEGHTPLHWAASIGNYHMIYLLVQKGANILAVNSFGLNPLSKLISFNNCYELKNFPQVLELMDKCLSNTDINGRTPLHYLCQFAKVPSKLDSLKYYLAICLNKLRVLSSANDQVVDLMANVINHQDVNGDTCLHLAAKSRSAEVCSMLLQVGARDDLENSQKETASEIISQFQIGDGGSMAQKSAPGSASQSAAARGAPASYVDTTSMSMSYLPHSSDQFVMATPVQARSNHTPDTQRTTVQSDDMDEDSARVDKKHLDKLMENKENFDANGKAGSVPATTGSHGAPLHPSKSQPQAAPAPSTPSVLGFGMSTPAKTNLASLPAISEHSTPETRTRGHPQMVSNHRPQAPKVSEGKLEGQTPSALALSDLATMLTGMVGSLADTYANQMDSLDKKKAQLEAQVAAKRKTDRTTQAVFSRTLAAGGLTENDYTSVQDGKDKLVQKAEESKADVDKLAQRVSRVLRKLHTQAVTSRVEDLEQQHMAEDGNQGDDDELASEEQWSYAQELCNLQIKQSQLMDSYIESIKVYGVDEKMYKYRKLISLSCGLRVEDIDGYIDGIEESLAESS</sequence>
<feature type="compositionally biased region" description="Low complexity" evidence="5">
    <location>
        <begin position="667"/>
        <end position="682"/>
    </location>
</feature>
<dbReference type="GeneID" id="54784315"/>
<feature type="compositionally biased region" description="Basic and acidic residues" evidence="5">
    <location>
        <begin position="117"/>
        <end position="128"/>
    </location>
</feature>
<dbReference type="GO" id="GO:0001228">
    <property type="term" value="F:DNA-binding transcription activator activity, RNA polymerase II-specific"/>
    <property type="evidence" value="ECO:0007669"/>
    <property type="project" value="UniProtKB-ARBA"/>
</dbReference>
<feature type="domain" description="HTH APSES-type" evidence="6">
    <location>
        <begin position="1"/>
        <end position="93"/>
    </location>
</feature>
<feature type="compositionally biased region" description="Basic residues" evidence="5">
    <location>
        <begin position="107"/>
        <end position="116"/>
    </location>
</feature>
<keyword evidence="1" id="KW-0677">Repeat</keyword>
<dbReference type="Gene3D" id="1.25.40.20">
    <property type="entry name" value="Ankyrin repeat-containing domain"/>
    <property type="match status" value="1"/>
</dbReference>
<dbReference type="InterPro" id="IPR051642">
    <property type="entry name" value="SWI6-like"/>
</dbReference>